<dbReference type="SUPFAM" id="SSF48452">
    <property type="entry name" value="TPR-like"/>
    <property type="match status" value="1"/>
</dbReference>
<dbReference type="PROSITE" id="PS50005">
    <property type="entry name" value="TPR"/>
    <property type="match status" value="1"/>
</dbReference>
<keyword evidence="3" id="KW-1185">Reference proteome</keyword>
<organism evidence="2 3">
    <name type="scientific">Prosthecobacter fusiformis</name>
    <dbReference type="NCBI Taxonomy" id="48464"/>
    <lineage>
        <taxon>Bacteria</taxon>
        <taxon>Pseudomonadati</taxon>
        <taxon>Verrucomicrobiota</taxon>
        <taxon>Verrucomicrobiia</taxon>
        <taxon>Verrucomicrobiales</taxon>
        <taxon>Verrucomicrobiaceae</taxon>
        <taxon>Prosthecobacter</taxon>
    </lineage>
</organism>
<sequence>MSLIHRGLNRDGKPVGYTVDTFSTDRTLVGEYSSEAGYFESPFTKLCADCHHVKNQAPQVRFLYLISTQACRNSDWPKVLNAAFNVIGDEVKLEIYDRDRIALEIYDRAIKENNLVEYFADFLPSLWKAWTEHAISHAVPDLPPDYVDDQVRTTVLNDALSANQVVAINGISGSGKSYAATAYAKTSHVAFRNVFWISGKDIEGLQSLQAVTVARLGVSINLSSHLCTAACLLVVDDWKGDASALKRLLPLKLHNETQVLITCISRPLGDVFSIELPPLSLESAEKVLGVESGNSPSQGQVNQICSRVGCHPLTLAIIRDTVRELGIKWQAIVNDLSNIPIYEGPNQETILQRILLNHSDGIANDLRALRWLNSLSFDVEMALTVLGPSGISKLIRRSLLKKSAGGMCIIHDLVFACLQHFNAGDISDSEVETKFKAFLIASWETGSYHFHRTLQIHSDKIECWVNPGKPIPSAEAYFFLLSERISKSIDFLEKLRNWPLISLDANREARLSVIESIEKRYWDEPDENVRKLILSDGIQNYNEALSKKAQTLTRSDLIHHRGKLLFWNGDFDAAASDFEEVLRFDSKAFHAHLQLARIKERKRDSGCVAHITKILEAFANAQEDVAITIVLAAFSELAKISYKPIKDQYLASRRDLLGEAIRLAAAEGFSQPYRALGQIGRLVFYRNPQRVIEMAEIVTFPPAINAKRSECFNIAEFIKCIVKAHSESGSPTFVCETWFEQAIAYYDRTPYPNEYHLTSKADCLIRLQRFQEALDTLNGCSKAANQAHWWHRHAQALFGLEKNHDALASIEEALRATTNGQYSSAFLQVKARIEASIGNRSAVDTLSHAVAECSDDKFRAALQAELESLRIKFS</sequence>
<evidence type="ECO:0000256" key="1">
    <source>
        <dbReference type="PROSITE-ProRule" id="PRU00339"/>
    </source>
</evidence>
<accession>A0A4R7RRE7</accession>
<name>A0A4R7RRE7_9BACT</name>
<dbReference type="EMBL" id="SOCA01000006">
    <property type="protein sequence ID" value="TDU68131.1"/>
    <property type="molecule type" value="Genomic_DNA"/>
</dbReference>
<protein>
    <recommendedName>
        <fullName evidence="4">Tetratricopeptide repeat protein</fullName>
    </recommendedName>
</protein>
<gene>
    <name evidence="2" type="ORF">EI77_03248</name>
</gene>
<dbReference type="InterPro" id="IPR011990">
    <property type="entry name" value="TPR-like_helical_dom_sf"/>
</dbReference>
<keyword evidence="1" id="KW-0802">TPR repeat</keyword>
<dbReference type="InterPro" id="IPR027417">
    <property type="entry name" value="P-loop_NTPase"/>
</dbReference>
<dbReference type="SUPFAM" id="SSF52540">
    <property type="entry name" value="P-loop containing nucleoside triphosphate hydrolases"/>
    <property type="match status" value="1"/>
</dbReference>
<reference evidence="2 3" key="1">
    <citation type="submission" date="2019-03" db="EMBL/GenBank/DDBJ databases">
        <title>Genomic Encyclopedia of Archaeal and Bacterial Type Strains, Phase II (KMG-II): from individual species to whole genera.</title>
        <authorList>
            <person name="Goeker M."/>
        </authorList>
    </citation>
    <scope>NUCLEOTIDE SEQUENCE [LARGE SCALE GENOMIC DNA]</scope>
    <source>
        <strain evidence="2 3">ATCC 25309</strain>
    </source>
</reference>
<dbReference type="AlphaFoldDB" id="A0A4R7RRE7"/>
<comment type="caution">
    <text evidence="2">The sequence shown here is derived from an EMBL/GenBank/DDBJ whole genome shotgun (WGS) entry which is preliminary data.</text>
</comment>
<dbReference type="Gene3D" id="3.40.50.300">
    <property type="entry name" value="P-loop containing nucleotide triphosphate hydrolases"/>
    <property type="match status" value="1"/>
</dbReference>
<dbReference type="Proteomes" id="UP000295662">
    <property type="component" value="Unassembled WGS sequence"/>
</dbReference>
<dbReference type="InterPro" id="IPR019734">
    <property type="entry name" value="TPR_rpt"/>
</dbReference>
<evidence type="ECO:0000313" key="2">
    <source>
        <dbReference type="EMBL" id="TDU68131.1"/>
    </source>
</evidence>
<evidence type="ECO:0008006" key="4">
    <source>
        <dbReference type="Google" id="ProtNLM"/>
    </source>
</evidence>
<proteinExistence type="predicted"/>
<evidence type="ECO:0000313" key="3">
    <source>
        <dbReference type="Proteomes" id="UP000295662"/>
    </source>
</evidence>
<dbReference type="Gene3D" id="1.25.40.10">
    <property type="entry name" value="Tetratricopeptide repeat domain"/>
    <property type="match status" value="2"/>
</dbReference>
<feature type="repeat" description="TPR" evidence="1">
    <location>
        <begin position="555"/>
        <end position="588"/>
    </location>
</feature>